<dbReference type="OrthoDB" id="10362079at2759"/>
<accession>A0A1R1YPQ3</accession>
<sequence length="1362" mass="157557">MNAFKSNRFSNFNDYPFENSMSQEEFLSTYLKKSDLIIPRLDIHKKKKHSRSDLILFWTAAVKFDFRSKANSCLKEWKKKALSKRQSKKSLHVPADHINNIYNRNTTNQNFAIEYSTQTPGNFVLKSALKSSKIQKIKESVKFKIDGDILPPSFNLSAYNNPQNPITNPTYQNISIKENLDKEYLLRQKFAYQKFEFSKKLKLFKKWKNARKNSISKSHRPYTSSFSNMNSFNSYPPKSQADFDVESSQLKNSISNYSITSTENSYNHIYEPDLDQKILNISKSLSSKLQILSRSSALSAWLNLAYSCSKKELTFSRKNKNKSLSKLFSNWKSKLENVKLNQIRANSLYDLQLKKSAFKSLTTFAYNYHVHKSLNRKADYFILENKKMYTSLYFKKLLKSTSIIKHLYSAADDFNKKLQSTQKSKNSYASVNYESCLRDCFNIWRDQLQSNNILKSIASDHADSALLRKIIKTLKTFNLNPDLQNIYTQQSPNATKDIEKKIADLDQKSRVFINFKNRKILKQCFDYWISNVVFSSSVYAPVKPTQKIEFQNQSKEHSIINSLSSYEDLDIYEKKLRRYSELGDPVMSFYTEYSPTPSPSTIPAKNYSFDSNLDSSHFKENITQKTHSDSFDTQNNIKSNKFDFSKIDIKKIPKPNIPLNKKTYYSYDPNYDYIKNGDEKPKDETKKENLIESSVYSEGSDKDFAIKKFFINNMSELENTQPKNVDFGVNLDMNISYDLFSDAETDIGICLSPNSVSVLDNYYLEPSFRKSESCQGSIASTCSSADDKLNILSSYFPDKTNSGLGSNSMLQQQNIVSSFNPDNHEYDNMDISKNKSKATDTLNLRSHYSEDLKNIPDKDLVNHEMLNPITNVKPQINTQDDEYLKKIDFINNSFENLNINVFCAQKSNYLSSKNKSMNLYLYLNIWKLEYSNKIQPLLNKSRSFALKKCLSKWTTLKRDSSGSSSYRLAVMTKNSNNFYNTKLKKHFFKNLKYHHKMNTNNHRNYLQPNISYDFRSNSFNAPNRPSDSKPSTGFGFTNFEIFNDSAEFAPESPSIYPSPVHDHKHSQNQQNLIRIFGNVLNNRPKKTSVNSDEINPSDKYHDKRFLSNSIDLDIQLPQYSNALSSPVDLSYGIFKNRNADKTKSSASLDPSSFSHLNRSEYFTPNSSVESVKKPFTISTKRKMNDLSDQARNIEQINKSHIPLNDTPLNDLINSGNISEETLWLASQRDRIPINNSGDTNIENSDSLATQLTKKLQLPINSLDSHNMLCLFFYRRQLLKKCFNIYLQKSSIPAPKKTPPVTGFMHDDYSMFYQSRILSPLQSALNKMTQIDRNKFEFDDDQIDPEIYSAADVFYLHLLEFEM</sequence>
<protein>
    <submittedName>
        <fullName evidence="1">Uncharacterized protein</fullName>
    </submittedName>
</protein>
<keyword evidence="2" id="KW-1185">Reference proteome</keyword>
<organism evidence="1 2">
    <name type="scientific">Smittium culicis</name>
    <dbReference type="NCBI Taxonomy" id="133412"/>
    <lineage>
        <taxon>Eukaryota</taxon>
        <taxon>Fungi</taxon>
        <taxon>Fungi incertae sedis</taxon>
        <taxon>Zoopagomycota</taxon>
        <taxon>Kickxellomycotina</taxon>
        <taxon>Harpellomycetes</taxon>
        <taxon>Harpellales</taxon>
        <taxon>Legeriomycetaceae</taxon>
        <taxon>Smittium</taxon>
    </lineage>
</organism>
<dbReference type="EMBL" id="LSSM01000469">
    <property type="protein sequence ID" value="OMJ28815.1"/>
    <property type="molecule type" value="Genomic_DNA"/>
</dbReference>
<evidence type="ECO:0000313" key="1">
    <source>
        <dbReference type="EMBL" id="OMJ28815.1"/>
    </source>
</evidence>
<name>A0A1R1YPQ3_9FUNG</name>
<reference evidence="2" key="1">
    <citation type="submission" date="2017-01" db="EMBL/GenBank/DDBJ databases">
        <authorList>
            <person name="Wang Y."/>
            <person name="White M."/>
            <person name="Kvist S."/>
            <person name="Moncalvo J.-M."/>
        </authorList>
    </citation>
    <scope>NUCLEOTIDE SEQUENCE [LARGE SCALE GENOMIC DNA]</scope>
    <source>
        <strain evidence="2">ID-206-W2</strain>
    </source>
</reference>
<gene>
    <name evidence="1" type="ORF">AYI69_g1697</name>
</gene>
<evidence type="ECO:0000313" key="2">
    <source>
        <dbReference type="Proteomes" id="UP000187429"/>
    </source>
</evidence>
<comment type="caution">
    <text evidence="1">The sequence shown here is derived from an EMBL/GenBank/DDBJ whole genome shotgun (WGS) entry which is preliminary data.</text>
</comment>
<proteinExistence type="predicted"/>
<dbReference type="Proteomes" id="UP000187429">
    <property type="component" value="Unassembled WGS sequence"/>
</dbReference>